<proteinExistence type="predicted"/>
<name>Q1WFH8_DROYA</name>
<evidence type="ECO:0000256" key="1">
    <source>
        <dbReference type="SAM" id="SignalP"/>
    </source>
</evidence>
<evidence type="ECO:0000313" key="2">
    <source>
        <dbReference type="EMBL" id="ABD97966.1"/>
    </source>
</evidence>
<keyword evidence="1" id="KW-0732">Signal</keyword>
<dbReference type="InterPro" id="IPR031734">
    <property type="entry name" value="MBF2"/>
</dbReference>
<dbReference type="Pfam" id="PF15868">
    <property type="entry name" value="MBF2"/>
    <property type="match status" value="1"/>
</dbReference>
<protein>
    <submittedName>
        <fullName evidence="2">ACP225</fullName>
    </submittedName>
</protein>
<feature type="chain" id="PRO_5004197302" evidence="1">
    <location>
        <begin position="24"/>
        <end position="121"/>
    </location>
</feature>
<dbReference type="OrthoDB" id="8192785at2759"/>
<dbReference type="PANTHER" id="PTHR37685">
    <property type="entry name" value="GEO11136P1-RELATED"/>
    <property type="match status" value="1"/>
</dbReference>
<reference evidence="2" key="1">
    <citation type="journal article" date="2006" name="Genetics">
        <title>Recently evolved genes identified from Drosophila yakuba and D. erecta accessory gland expressed sequence tags.</title>
        <authorList>
            <person name="Begun D.J."/>
            <person name="Lindfors H.A."/>
            <person name="Thompson M.E."/>
            <person name="Holloway A.K."/>
        </authorList>
    </citation>
    <scope>NUCLEOTIDE SEQUENCE</scope>
    <source>
        <strain evidence="2">Cy24</strain>
    </source>
</reference>
<dbReference type="EMBL" id="DQ318180">
    <property type="protein sequence ID" value="ABD97966.1"/>
    <property type="molecule type" value="Genomic_DNA"/>
</dbReference>
<accession>Q1WFH8</accession>
<sequence length="121" mass="13060">MSHSINSIFVAIAIVAVLNVAFAGHDGTTTFGVLKPGAKLIHKEEIVEAKKFLRVVTRKVHFKPQQPYKLSAIVITDHSESKGGTASLLEGGPPGKFAVIGFRSDRNHGLNFTLEIYSAAF</sequence>
<dbReference type="PANTHER" id="PTHR37685:SF1">
    <property type="entry name" value="GEO11136P1-RELATED"/>
    <property type="match status" value="1"/>
</dbReference>
<gene>
    <name evidence="2" type="primary">Acp225</name>
</gene>
<feature type="signal peptide" evidence="1">
    <location>
        <begin position="1"/>
        <end position="23"/>
    </location>
</feature>
<dbReference type="AlphaFoldDB" id="Q1WFH8"/>
<organism evidence="2">
    <name type="scientific">Drosophila yakuba</name>
    <name type="common">Fruit fly</name>
    <dbReference type="NCBI Taxonomy" id="7245"/>
    <lineage>
        <taxon>Eukaryota</taxon>
        <taxon>Metazoa</taxon>
        <taxon>Ecdysozoa</taxon>
        <taxon>Arthropoda</taxon>
        <taxon>Hexapoda</taxon>
        <taxon>Insecta</taxon>
        <taxon>Pterygota</taxon>
        <taxon>Neoptera</taxon>
        <taxon>Endopterygota</taxon>
        <taxon>Diptera</taxon>
        <taxon>Brachycera</taxon>
        <taxon>Muscomorpha</taxon>
        <taxon>Ephydroidea</taxon>
        <taxon>Drosophilidae</taxon>
        <taxon>Drosophila</taxon>
        <taxon>Sophophora</taxon>
    </lineage>
</organism>